<comment type="pathway">
    <text evidence="2 9">Lipid metabolism; fatty acid biosynthesis.</text>
</comment>
<evidence type="ECO:0000256" key="5">
    <source>
        <dbReference type="ARBA" id="ARBA00022832"/>
    </source>
</evidence>
<evidence type="ECO:0000313" key="12">
    <source>
        <dbReference type="Proteomes" id="UP000281112"/>
    </source>
</evidence>
<evidence type="ECO:0000256" key="9">
    <source>
        <dbReference type="RuleBase" id="RU364072"/>
    </source>
</evidence>
<evidence type="ECO:0000256" key="7">
    <source>
        <dbReference type="ARBA" id="ARBA00023160"/>
    </source>
</evidence>
<evidence type="ECO:0000256" key="2">
    <source>
        <dbReference type="ARBA" id="ARBA00005194"/>
    </source>
</evidence>
<dbReference type="PROSITE" id="PS50968">
    <property type="entry name" value="BIOTINYL_LIPOYL"/>
    <property type="match status" value="1"/>
</dbReference>
<evidence type="ECO:0000256" key="6">
    <source>
        <dbReference type="ARBA" id="ARBA00023098"/>
    </source>
</evidence>
<dbReference type="PANTHER" id="PTHR45266">
    <property type="entry name" value="OXALOACETATE DECARBOXYLASE ALPHA CHAIN"/>
    <property type="match status" value="1"/>
</dbReference>
<feature type="domain" description="Lipoyl-binding" evidence="10">
    <location>
        <begin position="67"/>
        <end position="150"/>
    </location>
</feature>
<evidence type="ECO:0000256" key="4">
    <source>
        <dbReference type="ARBA" id="ARBA00022516"/>
    </source>
</evidence>
<dbReference type="Proteomes" id="UP000281112">
    <property type="component" value="Unassembled WGS sequence"/>
</dbReference>
<comment type="function">
    <text evidence="1 9">This protein is a component of the acetyl coenzyme A carboxylase complex; first, biotin carboxylase catalyzes the carboxylation of the carrier protein and then the transcarboxylase transfers the carboxyl group to form malonyl-CoA.</text>
</comment>
<dbReference type="InterPro" id="IPR011053">
    <property type="entry name" value="Single_hybrid_motif"/>
</dbReference>
<reference evidence="11 12" key="1">
    <citation type="submission" date="2018-11" db="EMBL/GenBank/DDBJ databases">
        <title>Vibrio LJC006 sp. nov., isolated from seawater during the bloom of the enteromorpha.</title>
        <authorList>
            <person name="Liang J."/>
        </authorList>
    </citation>
    <scope>NUCLEOTIDE SEQUENCE [LARGE SCALE GENOMIC DNA]</scope>
    <source>
        <strain evidence="11 12">LJC006</strain>
    </source>
</reference>
<keyword evidence="4 9" id="KW-0444">Lipid biosynthesis</keyword>
<dbReference type="GO" id="GO:0009317">
    <property type="term" value="C:acetyl-CoA carboxylase complex"/>
    <property type="evidence" value="ECO:0007669"/>
    <property type="project" value="InterPro"/>
</dbReference>
<dbReference type="InterPro" id="IPR001882">
    <property type="entry name" value="Biotin_BS"/>
</dbReference>
<accession>A0A3N9TAP9</accession>
<dbReference type="Pfam" id="PF00364">
    <property type="entry name" value="Biotin_lipoyl"/>
    <property type="match status" value="1"/>
</dbReference>
<evidence type="ECO:0000256" key="8">
    <source>
        <dbReference type="ARBA" id="ARBA00023267"/>
    </source>
</evidence>
<keyword evidence="5 9" id="KW-0276">Fatty acid metabolism</keyword>
<dbReference type="Gene3D" id="2.40.50.100">
    <property type="match status" value="1"/>
</dbReference>
<comment type="caution">
    <text evidence="11">The sequence shown here is derived from an EMBL/GenBank/DDBJ whole genome shotgun (WGS) entry which is preliminary data.</text>
</comment>
<evidence type="ECO:0000313" key="11">
    <source>
        <dbReference type="EMBL" id="RQW61201.1"/>
    </source>
</evidence>
<dbReference type="InterPro" id="IPR001249">
    <property type="entry name" value="AcCoA_biotinCC"/>
</dbReference>
<proteinExistence type="predicted"/>
<dbReference type="CDD" id="cd06850">
    <property type="entry name" value="biotinyl_domain"/>
    <property type="match status" value="1"/>
</dbReference>
<dbReference type="GO" id="GO:0006633">
    <property type="term" value="P:fatty acid biosynthetic process"/>
    <property type="evidence" value="ECO:0007669"/>
    <property type="project" value="UniProtKB-UniPathway"/>
</dbReference>
<dbReference type="AlphaFoldDB" id="A0A3N9TAP9"/>
<dbReference type="PRINTS" id="PR01071">
    <property type="entry name" value="ACOABIOTINCC"/>
</dbReference>
<evidence type="ECO:0000259" key="10">
    <source>
        <dbReference type="PROSITE" id="PS50968"/>
    </source>
</evidence>
<name>A0A3N9TAP9_9VIBR</name>
<dbReference type="InterPro" id="IPR000089">
    <property type="entry name" value="Biotin_lipoyl"/>
</dbReference>
<dbReference type="PROSITE" id="PS00188">
    <property type="entry name" value="BIOTIN"/>
    <property type="match status" value="1"/>
</dbReference>
<dbReference type="FunFam" id="2.40.50.100:FF:000003">
    <property type="entry name" value="Acetyl-CoA carboxylase biotin carboxyl carrier protein"/>
    <property type="match status" value="1"/>
</dbReference>
<sequence>MDIRKIKQLIELFQESGIGELEVSEGGESIRINGFNNTVTLQTPEHIFTPTPIEAKADTEPELATEKTTISNSDHNILSPMVGTFYCAPSPDAAPFVTIGQTVKSGDTICLVEAMKMMNQIKSDKAGIITDILVQDGQTVEFDQPIVIIE</sequence>
<dbReference type="OrthoDB" id="9811735at2"/>
<evidence type="ECO:0000256" key="1">
    <source>
        <dbReference type="ARBA" id="ARBA00003761"/>
    </source>
</evidence>
<dbReference type="NCBIfam" id="TIGR00531">
    <property type="entry name" value="BCCP"/>
    <property type="match status" value="1"/>
</dbReference>
<protein>
    <recommendedName>
        <fullName evidence="3 9">Biotin carboxyl carrier protein of acetyl-CoA carboxylase</fullName>
    </recommendedName>
</protein>
<organism evidence="11 12">
    <name type="scientific">Vibrio viridaestus</name>
    <dbReference type="NCBI Taxonomy" id="2487322"/>
    <lineage>
        <taxon>Bacteria</taxon>
        <taxon>Pseudomonadati</taxon>
        <taxon>Pseudomonadota</taxon>
        <taxon>Gammaproteobacteria</taxon>
        <taxon>Vibrionales</taxon>
        <taxon>Vibrionaceae</taxon>
        <taxon>Vibrio</taxon>
    </lineage>
</organism>
<dbReference type="EMBL" id="RJVQ01000015">
    <property type="protein sequence ID" value="RQW61201.1"/>
    <property type="molecule type" value="Genomic_DNA"/>
</dbReference>
<dbReference type="GO" id="GO:0003989">
    <property type="term" value="F:acetyl-CoA carboxylase activity"/>
    <property type="evidence" value="ECO:0007669"/>
    <property type="project" value="InterPro"/>
</dbReference>
<dbReference type="SUPFAM" id="SSF51230">
    <property type="entry name" value="Single hybrid motif"/>
    <property type="match status" value="1"/>
</dbReference>
<dbReference type="UniPathway" id="UPA00094"/>
<keyword evidence="7 9" id="KW-0275">Fatty acid biosynthesis</keyword>
<evidence type="ECO:0000256" key="3">
    <source>
        <dbReference type="ARBA" id="ARBA00017562"/>
    </source>
</evidence>
<dbReference type="PANTHER" id="PTHR45266:SF3">
    <property type="entry name" value="OXALOACETATE DECARBOXYLASE ALPHA CHAIN"/>
    <property type="match status" value="1"/>
</dbReference>
<keyword evidence="8 9" id="KW-0092">Biotin</keyword>
<dbReference type="RefSeq" id="WP_124939122.1">
    <property type="nucleotide sequence ID" value="NZ_RJVQ01000015.1"/>
</dbReference>
<keyword evidence="12" id="KW-1185">Reference proteome</keyword>
<keyword evidence="6 9" id="KW-0443">Lipid metabolism</keyword>
<gene>
    <name evidence="11" type="ORF">EES38_20745</name>
</gene>
<dbReference type="InterPro" id="IPR050709">
    <property type="entry name" value="Biotin_Carboxyl_Carrier/Decarb"/>
</dbReference>